<accession>A0A9X1PSG2</accession>
<dbReference type="AlphaFoldDB" id="A0A9X1PSG2"/>
<dbReference type="EMBL" id="JAJTTC010000007">
    <property type="protein sequence ID" value="MCF0064266.1"/>
    <property type="molecule type" value="Genomic_DNA"/>
</dbReference>
<sequence length="96" mass="10628">MNTLKNSANKEMNGGNEKFIGNEAALMQQFEIIKGFFQTDSGSEMIGSLHAMIESFLFTENLSQVTPEMREHIVNQLRVATLVAKLESSYKGLKGG</sequence>
<keyword evidence="2" id="KW-1185">Reference proteome</keyword>
<evidence type="ECO:0000313" key="2">
    <source>
        <dbReference type="Proteomes" id="UP001139000"/>
    </source>
</evidence>
<evidence type="ECO:0000313" key="1">
    <source>
        <dbReference type="EMBL" id="MCF0064266.1"/>
    </source>
</evidence>
<protein>
    <submittedName>
        <fullName evidence="1">Uncharacterized protein</fullName>
    </submittedName>
</protein>
<dbReference type="Proteomes" id="UP001139000">
    <property type="component" value="Unassembled WGS sequence"/>
</dbReference>
<organism evidence="1 2">
    <name type="scientific">Dyadobacter chenwenxiniae</name>
    <dbReference type="NCBI Taxonomy" id="2906456"/>
    <lineage>
        <taxon>Bacteria</taxon>
        <taxon>Pseudomonadati</taxon>
        <taxon>Bacteroidota</taxon>
        <taxon>Cytophagia</taxon>
        <taxon>Cytophagales</taxon>
        <taxon>Spirosomataceae</taxon>
        <taxon>Dyadobacter</taxon>
    </lineage>
</organism>
<gene>
    <name evidence="1" type="ORF">LXM26_22305</name>
</gene>
<name>A0A9X1PSG2_9BACT</name>
<reference evidence="1" key="1">
    <citation type="submission" date="2021-12" db="EMBL/GenBank/DDBJ databases">
        <title>Novel species in genus Dyadobacter.</title>
        <authorList>
            <person name="Ma C."/>
        </authorList>
    </citation>
    <scope>NUCLEOTIDE SEQUENCE</scope>
    <source>
        <strain evidence="1">LJ419</strain>
    </source>
</reference>
<comment type="caution">
    <text evidence="1">The sequence shown here is derived from an EMBL/GenBank/DDBJ whole genome shotgun (WGS) entry which is preliminary data.</text>
</comment>
<proteinExistence type="predicted"/>
<dbReference type="RefSeq" id="WP_234657197.1">
    <property type="nucleotide sequence ID" value="NZ_CP094997.1"/>
</dbReference>